<feature type="compositionally biased region" description="Polar residues" evidence="3">
    <location>
        <begin position="610"/>
        <end position="619"/>
    </location>
</feature>
<dbReference type="AlphaFoldDB" id="A0AAD9J9Z1"/>
<evidence type="ECO:0000256" key="3">
    <source>
        <dbReference type="SAM" id="MobiDB-lite"/>
    </source>
</evidence>
<feature type="coiled-coil region" evidence="2">
    <location>
        <begin position="455"/>
        <end position="482"/>
    </location>
</feature>
<dbReference type="InterPro" id="IPR035969">
    <property type="entry name" value="Rab-GAP_TBC_sf"/>
</dbReference>
<keyword evidence="6" id="KW-1185">Reference proteome</keyword>
<feature type="compositionally biased region" description="Basic and acidic residues" evidence="3">
    <location>
        <begin position="659"/>
        <end position="674"/>
    </location>
</feature>
<feature type="region of interest" description="Disordered" evidence="3">
    <location>
        <begin position="655"/>
        <end position="674"/>
    </location>
</feature>
<feature type="compositionally biased region" description="Polar residues" evidence="3">
    <location>
        <begin position="573"/>
        <end position="582"/>
    </location>
</feature>
<feature type="compositionally biased region" description="Basic and acidic residues" evidence="3">
    <location>
        <begin position="733"/>
        <end position="747"/>
    </location>
</feature>
<dbReference type="PANTHER" id="PTHR13399:SF4">
    <property type="entry name" value="TBC1 DOMAIN FAMILY MEMBER 30"/>
    <property type="match status" value="1"/>
</dbReference>
<feature type="compositionally biased region" description="Polar residues" evidence="3">
    <location>
        <begin position="546"/>
        <end position="556"/>
    </location>
</feature>
<dbReference type="SMART" id="SM00164">
    <property type="entry name" value="TBC"/>
    <property type="match status" value="1"/>
</dbReference>
<reference evidence="5" key="1">
    <citation type="journal article" date="2023" name="Mol. Biol. Evol.">
        <title>Third-Generation Sequencing Reveals the Adaptive Role of the Epigenome in Three Deep-Sea Polychaetes.</title>
        <authorList>
            <person name="Perez M."/>
            <person name="Aroh O."/>
            <person name="Sun Y."/>
            <person name="Lan Y."/>
            <person name="Juniper S.K."/>
            <person name="Young C.R."/>
            <person name="Angers B."/>
            <person name="Qian P.Y."/>
        </authorList>
    </citation>
    <scope>NUCLEOTIDE SEQUENCE</scope>
    <source>
        <strain evidence="5">P08H-3</strain>
    </source>
</reference>
<feature type="domain" description="Rab-GAP TBC" evidence="4">
    <location>
        <begin position="84"/>
        <end position="293"/>
    </location>
</feature>
<feature type="compositionally biased region" description="Low complexity" evidence="3">
    <location>
        <begin position="595"/>
        <end position="609"/>
    </location>
</feature>
<accession>A0AAD9J9Z1</accession>
<dbReference type="Gene3D" id="1.10.8.270">
    <property type="entry name" value="putative rabgap domain of human tbc1 domain family member 14 like domains"/>
    <property type="match status" value="1"/>
</dbReference>
<evidence type="ECO:0000256" key="2">
    <source>
        <dbReference type="SAM" id="Coils"/>
    </source>
</evidence>
<protein>
    <recommendedName>
        <fullName evidence="1">TBC1 domain family member 30</fullName>
    </recommendedName>
</protein>
<gene>
    <name evidence="5" type="ORF">LSH36_491g05057</name>
</gene>
<dbReference type="FunFam" id="1.10.8.270:FF:000009">
    <property type="entry name" value="TBC1 domain family member 30"/>
    <property type="match status" value="1"/>
</dbReference>
<feature type="region of interest" description="Disordered" evidence="3">
    <location>
        <begin position="725"/>
        <end position="747"/>
    </location>
</feature>
<organism evidence="5 6">
    <name type="scientific">Paralvinella palmiformis</name>
    <dbReference type="NCBI Taxonomy" id="53620"/>
    <lineage>
        <taxon>Eukaryota</taxon>
        <taxon>Metazoa</taxon>
        <taxon>Spiralia</taxon>
        <taxon>Lophotrochozoa</taxon>
        <taxon>Annelida</taxon>
        <taxon>Polychaeta</taxon>
        <taxon>Sedentaria</taxon>
        <taxon>Canalipalpata</taxon>
        <taxon>Terebellida</taxon>
        <taxon>Terebelliformia</taxon>
        <taxon>Alvinellidae</taxon>
        <taxon>Paralvinella</taxon>
    </lineage>
</organism>
<dbReference type="SUPFAM" id="SSF47923">
    <property type="entry name" value="Ypt/Rab-GAP domain of gyp1p"/>
    <property type="match status" value="2"/>
</dbReference>
<dbReference type="Pfam" id="PF00566">
    <property type="entry name" value="RabGAP-TBC"/>
    <property type="match status" value="1"/>
</dbReference>
<dbReference type="PROSITE" id="PS50086">
    <property type="entry name" value="TBC_RABGAP"/>
    <property type="match status" value="1"/>
</dbReference>
<name>A0AAD9J9Z1_9ANNE</name>
<proteinExistence type="predicted"/>
<feature type="compositionally biased region" description="Basic and acidic residues" evidence="3">
    <location>
        <begin position="773"/>
        <end position="787"/>
    </location>
</feature>
<comment type="caution">
    <text evidence="5">The sequence shown here is derived from an EMBL/GenBank/DDBJ whole genome shotgun (WGS) entry which is preliminary data.</text>
</comment>
<dbReference type="Pfam" id="PF15733">
    <property type="entry name" value="DUF4682"/>
    <property type="match status" value="1"/>
</dbReference>
<dbReference type="FunFam" id="1.10.472.80:FF:000011">
    <property type="entry name" value="TBC1 domain family member 30"/>
    <property type="match status" value="1"/>
</dbReference>
<evidence type="ECO:0000313" key="6">
    <source>
        <dbReference type="Proteomes" id="UP001208570"/>
    </source>
</evidence>
<sequence length="925" mass="103187">MDKYCPSWKRTSGAVIKTANDMNGVSTNVIIPNYHISRHKAPKVIYARPGIDSKIRFSIEPLPGEEAFSQWRDAMKAVARLPLGIPAEFRKKVWLALADNHINNLKIDWDQTKRLAFNDRSNPDDNRLGLQIVKDLHRTGCSGFNGSGNEEDRAVLKRVLLAYARWNKKVGYCQGFNVLAALILDVMERKEDDALKVMIYLVDCVLPESYFANNLRALSVDMAVFRDLLHIQLPQLSKHLDQLQTAARDDKTGASYEPPLTNVFTMQWFLTLFATCLPKSTALRVWDCVLLEGSEILLRTAVAIWGKLQKHIKLVQSADEFYTVMGTLSHKMLNCNMIEPDSLIKMVYSMGPLPMPQLTDLREKYTYNITPFTAAMSSEHHSHAGSDDDDFDDDDFVENINCFGGIFPPQPAPSSRSLGDMDKTRSASSFDISKASPGAYAAQPEDLGPLASMYAERMSLDINQLKQQYKKLRQRQKQAHIILAAASARHYSYKHSSHSSGEHNRAKHQAVVTPVQSPVAVNHLFIGRQQTGSNATNIVQFYPKTTSMSTEVQPSSKKNKREEHLQQYRRTKQAGTTGNDNPQVMDRCTRHRSTSVDSSTSGTSTLKSSQNSGSTSDVSTCGVESDYIQSDTESCKSENEQANCKDLIVFDDNTDGEEETKHKEEGCMKEDSTDDRNLDRIQDCIDTCQGQYQNECSQSVCANVENGCASGDETVILPVVSTKTPDCDDDDDAHSRNNDHILSKDHDRPIELVSDRDISESNLSTCNTKGQDCDIETKQDSATREESSDATESYTKIANDDLNKGESNTSMKEVENDTEMNSMMYTNHKTPNVDASTVVHTKSSLNYNIYATGTPSNDTPVKLFNPFPGQHVNSRRMKNGVKLGLYSAHDIPKLKTGITKSSIGQNIGKSQVNNTCLSRQYASRN</sequence>
<feature type="region of interest" description="Disordered" evidence="3">
    <location>
        <begin position="546"/>
        <end position="621"/>
    </location>
</feature>
<dbReference type="Gene3D" id="1.10.472.80">
    <property type="entry name" value="Ypt/Rab-GAP domain of gyp1p, domain 3"/>
    <property type="match status" value="1"/>
</dbReference>
<evidence type="ECO:0000313" key="5">
    <source>
        <dbReference type="EMBL" id="KAK2148590.1"/>
    </source>
</evidence>
<feature type="region of interest" description="Disordered" evidence="3">
    <location>
        <begin position="409"/>
        <end position="428"/>
    </location>
</feature>
<dbReference type="InterPro" id="IPR000195">
    <property type="entry name" value="Rab-GAP-TBC_dom"/>
</dbReference>
<dbReference type="EMBL" id="JAODUP010000491">
    <property type="protein sequence ID" value="KAK2148590.1"/>
    <property type="molecule type" value="Genomic_DNA"/>
</dbReference>
<dbReference type="GO" id="GO:0005783">
    <property type="term" value="C:endoplasmic reticulum"/>
    <property type="evidence" value="ECO:0007669"/>
    <property type="project" value="TreeGrafter"/>
</dbReference>
<keyword evidence="2" id="KW-0175">Coiled coil</keyword>
<dbReference type="PANTHER" id="PTHR13399">
    <property type="entry name" value="TRANSLOCON-ASSOCIATED PROTEIN TRAP , GAMMA SUBUNIT"/>
    <property type="match status" value="1"/>
</dbReference>
<dbReference type="InterPro" id="IPR032738">
    <property type="entry name" value="Tbc1d30_C"/>
</dbReference>
<evidence type="ECO:0000256" key="1">
    <source>
        <dbReference type="ARBA" id="ARBA00067508"/>
    </source>
</evidence>
<evidence type="ECO:0000259" key="4">
    <source>
        <dbReference type="PROSITE" id="PS50086"/>
    </source>
</evidence>
<dbReference type="Proteomes" id="UP001208570">
    <property type="component" value="Unassembled WGS sequence"/>
</dbReference>
<feature type="region of interest" description="Disordered" evidence="3">
    <location>
        <begin position="773"/>
        <end position="810"/>
    </location>
</feature>